<dbReference type="Pfam" id="PF13577">
    <property type="entry name" value="SnoaL_4"/>
    <property type="match status" value="1"/>
</dbReference>
<accession>A0ABW0ML54</accession>
<evidence type="ECO:0000313" key="2">
    <source>
        <dbReference type="EMBL" id="MFC5478271.1"/>
    </source>
</evidence>
<protein>
    <submittedName>
        <fullName evidence="2">Nuclear transport factor 2 family protein</fullName>
    </submittedName>
</protein>
<organism evidence="2 3">
    <name type="scientific">Massilia suwonensis</name>
    <dbReference type="NCBI Taxonomy" id="648895"/>
    <lineage>
        <taxon>Bacteria</taxon>
        <taxon>Pseudomonadati</taxon>
        <taxon>Pseudomonadota</taxon>
        <taxon>Betaproteobacteria</taxon>
        <taxon>Burkholderiales</taxon>
        <taxon>Oxalobacteraceae</taxon>
        <taxon>Telluria group</taxon>
        <taxon>Massilia</taxon>
    </lineage>
</organism>
<dbReference type="Proteomes" id="UP001596101">
    <property type="component" value="Unassembled WGS sequence"/>
</dbReference>
<dbReference type="InterPro" id="IPR037401">
    <property type="entry name" value="SnoaL-like"/>
</dbReference>
<dbReference type="EMBL" id="JBHSMR010000013">
    <property type="protein sequence ID" value="MFC5478271.1"/>
    <property type="molecule type" value="Genomic_DNA"/>
</dbReference>
<dbReference type="RefSeq" id="WP_379753663.1">
    <property type="nucleotide sequence ID" value="NZ_JBHSMR010000013.1"/>
</dbReference>
<proteinExistence type="predicted"/>
<gene>
    <name evidence="2" type="ORF">ACFPQ5_08730</name>
</gene>
<dbReference type="SUPFAM" id="SSF54427">
    <property type="entry name" value="NTF2-like"/>
    <property type="match status" value="1"/>
</dbReference>
<dbReference type="Gene3D" id="3.10.450.50">
    <property type="match status" value="1"/>
</dbReference>
<keyword evidence="3" id="KW-1185">Reference proteome</keyword>
<dbReference type="InterPro" id="IPR032710">
    <property type="entry name" value="NTF2-like_dom_sf"/>
</dbReference>
<name>A0ABW0ML54_9BURK</name>
<feature type="domain" description="SnoaL-like" evidence="1">
    <location>
        <begin position="7"/>
        <end position="134"/>
    </location>
</feature>
<sequence>MNETFIRQACTDLIVRYAYLNDERRFDELAALFTDDAVLYRPSAPQQGIAGRAAILEAFRKRPLETITFHVTSDILVEVQDGETAQAQSRILLLSAARPLEAGALPSEQKPAVPGVFRDRFRLTPQGWQFAERRGMFWI</sequence>
<dbReference type="CDD" id="cd00531">
    <property type="entry name" value="NTF2_like"/>
    <property type="match status" value="1"/>
</dbReference>
<comment type="caution">
    <text evidence="2">The sequence shown here is derived from an EMBL/GenBank/DDBJ whole genome shotgun (WGS) entry which is preliminary data.</text>
</comment>
<evidence type="ECO:0000259" key="1">
    <source>
        <dbReference type="Pfam" id="PF13577"/>
    </source>
</evidence>
<reference evidence="3" key="1">
    <citation type="journal article" date="2019" name="Int. J. Syst. Evol. Microbiol.">
        <title>The Global Catalogue of Microorganisms (GCM) 10K type strain sequencing project: providing services to taxonomists for standard genome sequencing and annotation.</title>
        <authorList>
            <consortium name="The Broad Institute Genomics Platform"/>
            <consortium name="The Broad Institute Genome Sequencing Center for Infectious Disease"/>
            <person name="Wu L."/>
            <person name="Ma J."/>
        </authorList>
    </citation>
    <scope>NUCLEOTIDE SEQUENCE [LARGE SCALE GENOMIC DNA]</scope>
    <source>
        <strain evidence="3">CCUG 43111</strain>
    </source>
</reference>
<evidence type="ECO:0000313" key="3">
    <source>
        <dbReference type="Proteomes" id="UP001596101"/>
    </source>
</evidence>